<accession>A0ABZ2VY47</accession>
<protein>
    <submittedName>
        <fullName evidence="6">ABC transporter substrate-binding protein</fullName>
    </submittedName>
</protein>
<feature type="chain" id="PRO_5046606765" evidence="4">
    <location>
        <begin position="22"/>
        <end position="386"/>
    </location>
</feature>
<dbReference type="InterPro" id="IPR028082">
    <property type="entry name" value="Peripla_BP_I"/>
</dbReference>
<feature type="domain" description="Periplasmic binding protein" evidence="5">
    <location>
        <begin position="31"/>
        <end position="281"/>
    </location>
</feature>
<keyword evidence="7" id="KW-1185">Reference proteome</keyword>
<name>A0ABZ2VY47_9GAMM</name>
<reference evidence="6 7" key="1">
    <citation type="submission" date="2022-07" db="EMBL/GenBank/DDBJ databases">
        <title>A copper resistant bacterium isolated from sediment samples of deep sea hydrothermal areas.</title>
        <authorList>
            <person name="Zeng X."/>
        </authorList>
    </citation>
    <scope>NUCLEOTIDE SEQUENCE [LARGE SCALE GENOMIC DNA]</scope>
    <source>
        <strain evidence="7">CuT 6</strain>
    </source>
</reference>
<evidence type="ECO:0000313" key="6">
    <source>
        <dbReference type="EMBL" id="WZF87394.1"/>
    </source>
</evidence>
<comment type="subcellular location">
    <subcellularLocation>
        <location evidence="1">Cell envelope</location>
    </subcellularLocation>
</comment>
<evidence type="ECO:0000256" key="3">
    <source>
        <dbReference type="ARBA" id="ARBA00022729"/>
    </source>
</evidence>
<proteinExistence type="inferred from homology"/>
<gene>
    <name evidence="6" type="ORF">NLK58_13685</name>
</gene>
<keyword evidence="3 4" id="KW-0732">Signal</keyword>
<evidence type="ECO:0000313" key="7">
    <source>
        <dbReference type="Proteomes" id="UP001475781"/>
    </source>
</evidence>
<dbReference type="EMBL" id="CP101118">
    <property type="protein sequence ID" value="WZF87394.1"/>
    <property type="molecule type" value="Genomic_DNA"/>
</dbReference>
<evidence type="ECO:0000256" key="4">
    <source>
        <dbReference type="SAM" id="SignalP"/>
    </source>
</evidence>
<evidence type="ECO:0000256" key="1">
    <source>
        <dbReference type="ARBA" id="ARBA00004196"/>
    </source>
</evidence>
<dbReference type="PANTHER" id="PTHR46847:SF2">
    <property type="entry name" value="ABC TRANSPORTER SUGAR-BINDING PROTEIN"/>
    <property type="match status" value="1"/>
</dbReference>
<comment type="similarity">
    <text evidence="2">Belongs to the bacterial solute-binding protein 2 family.</text>
</comment>
<dbReference type="PANTHER" id="PTHR46847">
    <property type="entry name" value="D-ALLOSE-BINDING PERIPLASMIC PROTEIN-RELATED"/>
    <property type="match status" value="1"/>
</dbReference>
<dbReference type="SUPFAM" id="SSF53822">
    <property type="entry name" value="Periplasmic binding protein-like I"/>
    <property type="match status" value="1"/>
</dbReference>
<organism evidence="6 7">
    <name type="scientific">Marinobacter metalliresistant</name>
    <dbReference type="NCBI Taxonomy" id="2961995"/>
    <lineage>
        <taxon>Bacteria</taxon>
        <taxon>Pseudomonadati</taxon>
        <taxon>Pseudomonadota</taxon>
        <taxon>Gammaproteobacteria</taxon>
        <taxon>Pseudomonadales</taxon>
        <taxon>Marinobacteraceae</taxon>
        <taxon>Marinobacter</taxon>
    </lineage>
</organism>
<dbReference type="RefSeq" id="WP_117620402.1">
    <property type="nucleotide sequence ID" value="NZ_CP101118.1"/>
</dbReference>
<dbReference type="CDD" id="cd06324">
    <property type="entry name" value="PBP1_ABC_sugar_binding-like"/>
    <property type="match status" value="1"/>
</dbReference>
<dbReference type="InterPro" id="IPR025997">
    <property type="entry name" value="SBP_2_dom"/>
</dbReference>
<dbReference type="Proteomes" id="UP001475781">
    <property type="component" value="Chromosome"/>
</dbReference>
<dbReference type="Gene3D" id="3.40.50.2300">
    <property type="match status" value="2"/>
</dbReference>
<evidence type="ECO:0000259" key="5">
    <source>
        <dbReference type="Pfam" id="PF13407"/>
    </source>
</evidence>
<sequence length="386" mass="42976">MMFRTALILLSLLLLSGFRVADAGPRPSVVFLSPDDSRFWQMVSEFMAEVATDLDMDLEVRVDQDSHRFSYLRMAEQVLRREDRPDYLLFICRELVTTQMLTRANDLGVKVFTFNTDVPADTRVAVGLPRETLPNWIGHMAPDNVGAGRTLTALLEQRAERLDLGEPGQPLPMIALSGTLDSSAAKDRNRGLEAAVDDKSSEILQLVYADWSDRLAKEKSLVLLKRYPQVASIWSASDGMAMGAIEAAKMHGKQPGQDVVVGGVDWEPRALDAIRRGELATSLGRHFMGGGLALLLLHDFHHGYDFAKGVSSASLSYQLKPATEDNIHKVERILDPENWRQLDFRRFSRAHSLAEPELSLNADQLMDRFTSVLSEEKGGGQVVSNR</sequence>
<feature type="signal peptide" evidence="4">
    <location>
        <begin position="1"/>
        <end position="21"/>
    </location>
</feature>
<evidence type="ECO:0000256" key="2">
    <source>
        <dbReference type="ARBA" id="ARBA00007639"/>
    </source>
</evidence>
<dbReference type="Pfam" id="PF13407">
    <property type="entry name" value="Peripla_BP_4"/>
    <property type="match status" value="1"/>
</dbReference>